<keyword evidence="4" id="KW-0808">Transferase</keyword>
<dbReference type="PANTHER" id="PTHR43304:SF1">
    <property type="entry name" value="PAC DOMAIN-CONTAINING PROTEIN"/>
    <property type="match status" value="1"/>
</dbReference>
<dbReference type="SMART" id="SM00387">
    <property type="entry name" value="HATPase_c"/>
    <property type="match status" value="1"/>
</dbReference>
<dbReference type="PANTHER" id="PTHR43304">
    <property type="entry name" value="PHYTOCHROME-LIKE PROTEIN CPH1"/>
    <property type="match status" value="1"/>
</dbReference>
<feature type="domain" description="Histidine kinase" evidence="6">
    <location>
        <begin position="541"/>
        <end position="755"/>
    </location>
</feature>
<dbReference type="AlphaFoldDB" id="A0A923SHY6"/>
<dbReference type="EC" id="2.7.13.3" evidence="2"/>
<dbReference type="InterPro" id="IPR001610">
    <property type="entry name" value="PAC"/>
</dbReference>
<accession>A0A923SHY6</accession>
<dbReference type="FunFam" id="3.30.450.20:FF:000099">
    <property type="entry name" value="Sensory box sensor histidine kinase"/>
    <property type="match status" value="2"/>
</dbReference>
<dbReference type="InterPro" id="IPR052162">
    <property type="entry name" value="Sensor_kinase/Photoreceptor"/>
</dbReference>
<dbReference type="PROSITE" id="PS50109">
    <property type="entry name" value="HIS_KIN"/>
    <property type="match status" value="1"/>
</dbReference>
<dbReference type="SUPFAM" id="SSF55874">
    <property type="entry name" value="ATPase domain of HSP90 chaperone/DNA topoisomerase II/histidine kinase"/>
    <property type="match status" value="1"/>
</dbReference>
<feature type="domain" description="PAC" evidence="8">
    <location>
        <begin position="222"/>
        <end position="274"/>
    </location>
</feature>
<dbReference type="NCBIfam" id="TIGR00229">
    <property type="entry name" value="sensory_box"/>
    <property type="match status" value="3"/>
</dbReference>
<dbReference type="InterPro" id="IPR036890">
    <property type="entry name" value="HATPase_C_sf"/>
</dbReference>
<feature type="domain" description="PAS" evidence="7">
    <location>
        <begin position="149"/>
        <end position="190"/>
    </location>
</feature>
<dbReference type="SUPFAM" id="SSF55785">
    <property type="entry name" value="PYP-like sensor domain (PAS domain)"/>
    <property type="match status" value="3"/>
</dbReference>
<dbReference type="InterPro" id="IPR035965">
    <property type="entry name" value="PAS-like_dom_sf"/>
</dbReference>
<feature type="domain" description="PAC" evidence="8">
    <location>
        <begin position="469"/>
        <end position="523"/>
    </location>
</feature>
<dbReference type="Gene3D" id="3.30.565.10">
    <property type="entry name" value="Histidine kinase-like ATPase, C-terminal domain"/>
    <property type="match status" value="1"/>
</dbReference>
<feature type="domain" description="PAS" evidence="7">
    <location>
        <begin position="398"/>
        <end position="468"/>
    </location>
</feature>
<dbReference type="Pfam" id="PF00512">
    <property type="entry name" value="HisKA"/>
    <property type="match status" value="1"/>
</dbReference>
<comment type="caution">
    <text evidence="9">The sequence shown here is derived from an EMBL/GenBank/DDBJ whole genome shotgun (WGS) entry which is preliminary data.</text>
</comment>
<dbReference type="InterPro" id="IPR000700">
    <property type="entry name" value="PAS-assoc_C"/>
</dbReference>
<dbReference type="EMBL" id="JACRVF010000001">
    <property type="protein sequence ID" value="MBC5992244.1"/>
    <property type="molecule type" value="Genomic_DNA"/>
</dbReference>
<dbReference type="CDD" id="cd00082">
    <property type="entry name" value="HisKA"/>
    <property type="match status" value="1"/>
</dbReference>
<dbReference type="InterPro" id="IPR003594">
    <property type="entry name" value="HATPase_dom"/>
</dbReference>
<evidence type="ECO:0000256" key="3">
    <source>
        <dbReference type="ARBA" id="ARBA00022553"/>
    </source>
</evidence>
<dbReference type="SUPFAM" id="SSF47384">
    <property type="entry name" value="Homodimeric domain of signal transducing histidine kinase"/>
    <property type="match status" value="1"/>
</dbReference>
<dbReference type="InterPro" id="IPR000014">
    <property type="entry name" value="PAS"/>
</dbReference>
<dbReference type="InterPro" id="IPR013655">
    <property type="entry name" value="PAS_fold_3"/>
</dbReference>
<protein>
    <recommendedName>
        <fullName evidence="2">histidine kinase</fullName>
        <ecNumber evidence="2">2.7.13.3</ecNumber>
    </recommendedName>
</protein>
<evidence type="ECO:0000259" key="6">
    <source>
        <dbReference type="PROSITE" id="PS50109"/>
    </source>
</evidence>
<evidence type="ECO:0000256" key="5">
    <source>
        <dbReference type="ARBA" id="ARBA00022777"/>
    </source>
</evidence>
<dbReference type="Gene3D" id="1.10.287.130">
    <property type="match status" value="1"/>
</dbReference>
<dbReference type="Pfam" id="PF08448">
    <property type="entry name" value="PAS_4"/>
    <property type="match status" value="1"/>
</dbReference>
<keyword evidence="3" id="KW-0597">Phosphoprotein</keyword>
<evidence type="ECO:0000256" key="4">
    <source>
        <dbReference type="ARBA" id="ARBA00022679"/>
    </source>
</evidence>
<dbReference type="InterPro" id="IPR003661">
    <property type="entry name" value="HisK_dim/P_dom"/>
</dbReference>
<evidence type="ECO:0000313" key="10">
    <source>
        <dbReference type="Proteomes" id="UP000603640"/>
    </source>
</evidence>
<gene>
    <name evidence="9" type="ORF">H8S84_05280</name>
</gene>
<feature type="domain" description="PAC" evidence="8">
    <location>
        <begin position="347"/>
        <end position="397"/>
    </location>
</feature>
<dbReference type="CDD" id="cd00130">
    <property type="entry name" value="PAS"/>
    <property type="match status" value="2"/>
</dbReference>
<dbReference type="InterPro" id="IPR013656">
    <property type="entry name" value="PAS_4"/>
</dbReference>
<evidence type="ECO:0000259" key="7">
    <source>
        <dbReference type="PROSITE" id="PS50112"/>
    </source>
</evidence>
<evidence type="ECO:0000256" key="1">
    <source>
        <dbReference type="ARBA" id="ARBA00000085"/>
    </source>
</evidence>
<keyword evidence="10" id="KW-1185">Reference proteome</keyword>
<dbReference type="PROSITE" id="PS50113">
    <property type="entry name" value="PAC"/>
    <property type="match status" value="3"/>
</dbReference>
<dbReference type="Gene3D" id="3.30.450.20">
    <property type="entry name" value="PAS domain"/>
    <property type="match status" value="4"/>
</dbReference>
<sequence>MPYTSPKTDQTPAVDFELILNAMPGNVIIFKPDAPHFTVVAVSDDLLWITNKKRENVIGRSVFEVYPENPEAIKATGPSSLKKSLNNVIELKQPDQMPVIRYDVLNAAGVFEARYWSAQTKPILGSSGEVLYLLHTTTEVLVQRQLEENNNELIKMANAMPQVVWIAEADGEVTYYNERIAEFAGARKLENGTWSWEGILHQEDVEPTAYAWWKAVEEGSFYEKEHRLKMNDGTYRWHLSRAFPQRNKAGVIEKWYGTATDVHNQKENAEALRQSEARLQAIIDATPECIKIVSPDGTLHHMNSSGLDMIEAGREVIGCASVFDVVAPEHKTEWIKNHQLVCKGESISWEFDVIGLKGTRRSMETHAVPLPGADGIMHLAVTRDVTERKKSELALKESETQFRVFANNIHNLAWMAEPDGWIFWYNERWYEYTGTTLEEMMGWGWEKVHHPDHVERVVSFVREAWGKGETWELTFPLKGADGKYCWFLTRAYAVKDAKGNVIRWIGTNTNVDEQKKAEAALEFKNVELTRINNDLDNFIYTASHDLKAPIANIEGLLVLLADDLAHGKDTGDVKHILTLMQGAVNRFKKTIDSLTDVVKLQQENSSEAVMVNLPEVLQEVVLDLEPLINSSGAKLKSDLEDCPTVRFSEKNMRSLVHNLISNAIKYRSPAREPQIYISCQSTQEYHVLTVKDNGLGMKASSKGQLFTMFKRFHDHVEGSGIGLYMVKKMVENAGGYIEVDSQENVGTTFKIYFKH</sequence>
<dbReference type="SMART" id="SM00086">
    <property type="entry name" value="PAC"/>
    <property type="match status" value="3"/>
</dbReference>
<organism evidence="9 10">
    <name type="scientific">Pontibacter cellulosilyticus</name>
    <dbReference type="NCBI Taxonomy" id="1720253"/>
    <lineage>
        <taxon>Bacteria</taxon>
        <taxon>Pseudomonadati</taxon>
        <taxon>Bacteroidota</taxon>
        <taxon>Cytophagia</taxon>
        <taxon>Cytophagales</taxon>
        <taxon>Hymenobacteraceae</taxon>
        <taxon>Pontibacter</taxon>
    </lineage>
</organism>
<name>A0A923SHY6_9BACT</name>
<keyword evidence="5 9" id="KW-0418">Kinase</keyword>
<evidence type="ECO:0000259" key="8">
    <source>
        <dbReference type="PROSITE" id="PS50113"/>
    </source>
</evidence>
<dbReference type="PRINTS" id="PR00344">
    <property type="entry name" value="BCTRLSENSOR"/>
</dbReference>
<dbReference type="InterPro" id="IPR005467">
    <property type="entry name" value="His_kinase_dom"/>
</dbReference>
<proteinExistence type="predicted"/>
<dbReference type="Proteomes" id="UP000603640">
    <property type="component" value="Unassembled WGS sequence"/>
</dbReference>
<dbReference type="Pfam" id="PF02518">
    <property type="entry name" value="HATPase_c"/>
    <property type="match status" value="1"/>
</dbReference>
<comment type="catalytic activity">
    <reaction evidence="1">
        <text>ATP + protein L-histidine = ADP + protein N-phospho-L-histidine.</text>
        <dbReference type="EC" id="2.7.13.3"/>
    </reaction>
</comment>
<dbReference type="RefSeq" id="WP_187066197.1">
    <property type="nucleotide sequence ID" value="NZ_JACRVF010000001.1"/>
</dbReference>
<dbReference type="SMART" id="SM00091">
    <property type="entry name" value="PAS"/>
    <property type="match status" value="4"/>
</dbReference>
<dbReference type="GO" id="GO:0000155">
    <property type="term" value="F:phosphorelay sensor kinase activity"/>
    <property type="evidence" value="ECO:0007669"/>
    <property type="project" value="InterPro"/>
</dbReference>
<dbReference type="Pfam" id="PF08447">
    <property type="entry name" value="PAS_3"/>
    <property type="match status" value="2"/>
</dbReference>
<dbReference type="PROSITE" id="PS50112">
    <property type="entry name" value="PAS"/>
    <property type="match status" value="2"/>
</dbReference>
<dbReference type="InterPro" id="IPR004358">
    <property type="entry name" value="Sig_transdc_His_kin-like_C"/>
</dbReference>
<evidence type="ECO:0000313" key="9">
    <source>
        <dbReference type="EMBL" id="MBC5992244.1"/>
    </source>
</evidence>
<reference evidence="9" key="1">
    <citation type="submission" date="2020-08" db="EMBL/GenBank/DDBJ databases">
        <title>Pontibacter sp. SD6 16S ribosomal RNA gene Genome sequencing and assembly.</title>
        <authorList>
            <person name="Kang M."/>
        </authorList>
    </citation>
    <scope>NUCLEOTIDE SEQUENCE</scope>
    <source>
        <strain evidence="9">SD6</strain>
    </source>
</reference>
<evidence type="ECO:0000256" key="2">
    <source>
        <dbReference type="ARBA" id="ARBA00012438"/>
    </source>
</evidence>
<dbReference type="SMART" id="SM00388">
    <property type="entry name" value="HisKA"/>
    <property type="match status" value="1"/>
</dbReference>
<dbReference type="InterPro" id="IPR036097">
    <property type="entry name" value="HisK_dim/P_sf"/>
</dbReference>